<evidence type="ECO:0000256" key="1">
    <source>
        <dbReference type="SAM" id="Coils"/>
    </source>
</evidence>
<evidence type="ECO:0000256" key="2">
    <source>
        <dbReference type="SAM" id="MobiDB-lite"/>
    </source>
</evidence>
<feature type="region of interest" description="Disordered" evidence="2">
    <location>
        <begin position="1690"/>
        <end position="1709"/>
    </location>
</feature>
<feature type="compositionally biased region" description="Polar residues" evidence="2">
    <location>
        <begin position="364"/>
        <end position="382"/>
    </location>
</feature>
<feature type="region of interest" description="Disordered" evidence="2">
    <location>
        <begin position="1225"/>
        <end position="1266"/>
    </location>
</feature>
<keyword evidence="1" id="KW-0175">Coiled coil</keyword>
<sequence>MRGVWWSAFALLLLVVVTSAIRTAQVEGTSRISRRLPNPDRSPTSSNKSEDVSPTSRSRVSRRREEIQPRDISRSRSRSRPTESPSYTTIKSQNQPERSDRFDSRRSNSRVRSKPVVNEENFDTTVNRENQSKSRSRQSSRYVAAQSMPVPLLTTSPSIGKIQKDFTDIAFNDITKTLSKDVGELNSQIRRRSSTVRTIESVTVPRGRGRINTRTNVRALDLDVSGTANALSTAPKEPTTARTEDIRNSRKLRYKTRQSETDTNLTGEGIATSNEVKSSQIRENVTSQTESKSFSRSTTEKNLRSSTERISLKSSTLKTTKVVKRPVSRNKGKTPLTAQKNKVSDEIKEDDNYPEPFKALIQAKNASTQASSPPSESLSVKASQKVFKTHTTSSQSIITAPDIEKHSRLRSKINLEGNSSNSPIEENIPVIITTTSEQPKPKSVEYRLRGSFKPRSKKSNTLSTSTISTASFSPSVDRTYKFQRKVKLTTTEASNIGNSSQSKSNDTNISFKKPALRSSLYLRRNVSKTVSANSEIPIKIDPSKNNEGKSILKSKQLLPRTSYYSRLRNGGLSTTSTTDSSIQNTTEDISIAEKKVENTAELPIIYTDGTPKVSDNANKQESRNFIITVNSKESSENGTELNGNETISMTVENEKLINNFVSTTQKYHATYKDNNNDISTSSKEKSTVTPLIRNIRTRKYSRKSSKPREEISVVTSKSRERNSRKYSDTFSKTTEASSNGIIAGPEKQKNKFSSKYRASYLDKPFYKPTVPTITPSTAWLKFFVTDHLLSKSVEEPKWFEEEDFTDVTTEQMSRQNTSSPTCMHDSAFEPISSSALNITDSSSLGITTSTNKPPAEKSTASHVLSLRTTTMLPSIDEILLNSISSATKEEMVISSMTSTTREPRILTLDIDPETKQIRTEKPDDGNGKTVFKFIPIDEVTVSPQESNVLKLASTKMPKTTTFNEMLQVTTSNSNTQTLQNDISTNGQTSSTPIFAMTSNESSDTTTIFPELSIVMNNIEAKPTTLTPEITTSTVNMAGSMFATANEISTPIPLTTPATTVTTETDNLSTETTTLLTTLQTTSFPSTAAITTPTANVLETAASNQKDAELLQSLLQQIGRSPKNLNNFSNNQQNDNAKLLQAILLGGPQNIANKKTSENKQSSTTIRSIEDDIRQFEEDTKLLKALLLATGRNPAELNLPNLDNTKKVTASTTSIPITTKLITTTDQPTTTQRTTTTIPTTTTTTTTTPTTTTTTTPTTTTTTTTSTTTNIPLITTTLKSTSSGRISELSYNEDLRKLQEDTRLLQALLQATGNQNTANIPIISGITSNVRIASNPLTTSIESNPTTPVNDRPIFTTRPSPVFTAITPETVTVSTLQPQQQTTEEIGISTTFQPFNVRSTTTVRSVGDVSTTTRRPKNSRFQVTTEMPSTSTFSDEEDLQFLQNLKSVLSAKNSGEDPETALANRVIALAVERSLNEIQTGKKVETSTTTYRPTTTTARLMTTTTKMTTTEASTLNTPSIEEDIKQFEQDTKLLQALLKATGQDPSKFNIPTLTNTNRPVTASIDSTTAKPYGPKIAVKDELKNEQDDAQLLQTLIKLQDAQETTTQRSKIAITGQSSDEALKKLLNQAQPAGMVSEATKSSISLSTEFGNSNDALLAALLKEQGFGPTTASSLDEQLRLAALLNQVVVTPKARRTTTPPPPPPAPRRPVLDGLAWLWQQWRETAPGPDVARPNRRPAPSARPSITPSAATSSRVNWFGSGPFVGNADERPTSNRIPLEPPSAVTTEQGPGRGQLVSAAINVTRAFSQFLGAAIQGAAQTVQSVIRAGQRAASDAYTNGSG</sequence>
<feature type="compositionally biased region" description="Basic and acidic residues" evidence="2">
    <location>
        <begin position="298"/>
        <end position="311"/>
    </location>
</feature>
<keyword evidence="3" id="KW-0732">Signal</keyword>
<feature type="region of interest" description="Disordered" evidence="2">
    <location>
        <begin position="364"/>
        <end position="384"/>
    </location>
</feature>
<feature type="region of interest" description="Disordered" evidence="2">
    <location>
        <begin position="699"/>
        <end position="748"/>
    </location>
</feature>
<organism evidence="4 5">
    <name type="scientific">Vanessa tameamea</name>
    <name type="common">Kamehameha butterfly</name>
    <dbReference type="NCBI Taxonomy" id="334116"/>
    <lineage>
        <taxon>Eukaryota</taxon>
        <taxon>Metazoa</taxon>
        <taxon>Ecdysozoa</taxon>
        <taxon>Arthropoda</taxon>
        <taxon>Hexapoda</taxon>
        <taxon>Insecta</taxon>
        <taxon>Pterygota</taxon>
        <taxon>Neoptera</taxon>
        <taxon>Endopterygota</taxon>
        <taxon>Lepidoptera</taxon>
        <taxon>Glossata</taxon>
        <taxon>Ditrysia</taxon>
        <taxon>Papilionoidea</taxon>
        <taxon>Nymphalidae</taxon>
        <taxon>Nymphalinae</taxon>
        <taxon>Vanessa</taxon>
    </lineage>
</organism>
<feature type="region of interest" description="Disordered" evidence="2">
    <location>
        <begin position="1764"/>
        <end position="1789"/>
    </location>
</feature>
<keyword evidence="4" id="KW-1185">Reference proteome</keyword>
<name>A0ABM4AWM9_VANTA</name>
<accession>A0ABM4AWM9</accession>
<feature type="compositionally biased region" description="Pro residues" evidence="2">
    <location>
        <begin position="1697"/>
        <end position="1706"/>
    </location>
</feature>
<evidence type="ECO:0000256" key="3">
    <source>
        <dbReference type="SAM" id="SignalP"/>
    </source>
</evidence>
<feature type="chain" id="PRO_5046923979" evidence="3">
    <location>
        <begin position="21"/>
        <end position="1840"/>
    </location>
</feature>
<feature type="compositionally biased region" description="Basic residues" evidence="2">
    <location>
        <begin position="321"/>
        <end position="332"/>
    </location>
</feature>
<feature type="coiled-coil region" evidence="1">
    <location>
        <begin position="1158"/>
        <end position="1185"/>
    </location>
</feature>
<dbReference type="GeneID" id="113397144"/>
<proteinExistence type="predicted"/>
<reference evidence="4" key="1">
    <citation type="submission" date="2025-05" db="UniProtKB">
        <authorList>
            <consortium name="RefSeq"/>
        </authorList>
    </citation>
    <scope>NUCLEOTIDE SEQUENCE [LARGE SCALE GENOMIC DNA]</scope>
</reference>
<dbReference type="RefSeq" id="XP_064075705.1">
    <property type="nucleotide sequence ID" value="XM_064219635.1"/>
</dbReference>
<feature type="compositionally biased region" description="Basic and acidic residues" evidence="2">
    <location>
        <begin position="706"/>
        <end position="727"/>
    </location>
</feature>
<gene>
    <name evidence="5" type="primary">LOC113397144</name>
</gene>
<feature type="compositionally biased region" description="Polar residues" evidence="2">
    <location>
        <begin position="41"/>
        <end position="55"/>
    </location>
</feature>
<feature type="compositionally biased region" description="Low complexity" evidence="2">
    <location>
        <begin position="1736"/>
        <end position="1752"/>
    </location>
</feature>
<feature type="region of interest" description="Disordered" evidence="2">
    <location>
        <begin position="26"/>
        <end position="144"/>
    </location>
</feature>
<feature type="compositionally biased region" description="Basic and acidic residues" evidence="2">
    <location>
        <begin position="97"/>
        <end position="106"/>
    </location>
</feature>
<protein>
    <submittedName>
        <fullName evidence="5">Mucin-2-like isoform X14</fullName>
    </submittedName>
</protein>
<feature type="compositionally biased region" description="Polar residues" evidence="2">
    <location>
        <begin position="728"/>
        <end position="740"/>
    </location>
</feature>
<feature type="compositionally biased region" description="Basic and acidic residues" evidence="2">
    <location>
        <begin position="63"/>
        <end position="74"/>
    </location>
</feature>
<evidence type="ECO:0000313" key="5">
    <source>
        <dbReference type="RefSeq" id="XP_064075705.1"/>
    </source>
</evidence>
<reference evidence="5" key="2">
    <citation type="submission" date="2025-08" db="UniProtKB">
        <authorList>
            <consortium name="RefSeq"/>
        </authorList>
    </citation>
    <scope>IDENTIFICATION</scope>
    <source>
        <tissue evidence="5">Whole body</tissue>
    </source>
</reference>
<dbReference type="Proteomes" id="UP001652626">
    <property type="component" value="Chromosome 3"/>
</dbReference>
<feature type="region of interest" description="Disordered" evidence="2">
    <location>
        <begin position="274"/>
        <end position="351"/>
    </location>
</feature>
<feature type="region of interest" description="Disordered" evidence="2">
    <location>
        <begin position="1724"/>
        <end position="1752"/>
    </location>
</feature>
<feature type="compositionally biased region" description="Polar residues" evidence="2">
    <location>
        <begin position="82"/>
        <end position="96"/>
    </location>
</feature>
<feature type="compositionally biased region" description="Polar residues" evidence="2">
    <location>
        <begin position="274"/>
        <end position="297"/>
    </location>
</feature>
<feature type="signal peptide" evidence="3">
    <location>
        <begin position="1"/>
        <end position="20"/>
    </location>
</feature>
<evidence type="ECO:0000313" key="4">
    <source>
        <dbReference type="Proteomes" id="UP001652626"/>
    </source>
</evidence>